<dbReference type="AlphaFoldDB" id="A0A7S2N830"/>
<dbReference type="EMBL" id="HBGU01066291">
    <property type="protein sequence ID" value="CAD9525847.1"/>
    <property type="molecule type" value="Transcribed_RNA"/>
</dbReference>
<sequence>MSSKTRRAKFDVNLPTTASQLAMAWRSMTKLSNAAHVGLLLLAHERAGCDAFAAGARSSVSTITSCSSSPSPKRLRSLTVAISAVSDGLKPARKARRARAESEPTTTWFQP</sequence>
<evidence type="ECO:0000256" key="1">
    <source>
        <dbReference type="SAM" id="MobiDB-lite"/>
    </source>
</evidence>
<organism evidence="2">
    <name type="scientific">Haptolina brevifila</name>
    <dbReference type="NCBI Taxonomy" id="156173"/>
    <lineage>
        <taxon>Eukaryota</taxon>
        <taxon>Haptista</taxon>
        <taxon>Haptophyta</taxon>
        <taxon>Prymnesiophyceae</taxon>
        <taxon>Prymnesiales</taxon>
        <taxon>Prymnesiaceae</taxon>
        <taxon>Haptolina</taxon>
    </lineage>
</organism>
<accession>A0A7S2N830</accession>
<reference evidence="2" key="1">
    <citation type="submission" date="2021-01" db="EMBL/GenBank/DDBJ databases">
        <authorList>
            <person name="Corre E."/>
            <person name="Pelletier E."/>
            <person name="Niang G."/>
            <person name="Scheremetjew M."/>
            <person name="Finn R."/>
            <person name="Kale V."/>
            <person name="Holt S."/>
            <person name="Cochrane G."/>
            <person name="Meng A."/>
            <person name="Brown T."/>
            <person name="Cohen L."/>
        </authorList>
    </citation>
    <scope>NUCLEOTIDE SEQUENCE</scope>
    <source>
        <strain evidence="2">UTEX LB 985</strain>
    </source>
</reference>
<feature type="region of interest" description="Disordered" evidence="1">
    <location>
        <begin position="91"/>
        <end position="111"/>
    </location>
</feature>
<proteinExistence type="predicted"/>
<name>A0A7S2N830_9EUKA</name>
<evidence type="ECO:0000313" key="2">
    <source>
        <dbReference type="EMBL" id="CAD9525847.1"/>
    </source>
</evidence>
<gene>
    <name evidence="2" type="ORF">CBRE1094_LOCUS36149</name>
</gene>
<protein>
    <submittedName>
        <fullName evidence="2">Uncharacterized protein</fullName>
    </submittedName>
</protein>